<feature type="transmembrane region" description="Helical" evidence="1">
    <location>
        <begin position="116"/>
        <end position="137"/>
    </location>
</feature>
<name>A0A0P6SKI8_9STRE</name>
<keyword evidence="1" id="KW-0472">Membrane</keyword>
<keyword evidence="3" id="KW-1185">Reference proteome</keyword>
<organism evidence="2 3">
    <name type="scientific">Streptococcus phocae</name>
    <dbReference type="NCBI Taxonomy" id="119224"/>
    <lineage>
        <taxon>Bacteria</taxon>
        <taxon>Bacillati</taxon>
        <taxon>Bacillota</taxon>
        <taxon>Bacilli</taxon>
        <taxon>Lactobacillales</taxon>
        <taxon>Streptococcaceae</taxon>
        <taxon>Streptococcus</taxon>
    </lineage>
</organism>
<feature type="transmembrane region" description="Helical" evidence="1">
    <location>
        <begin position="149"/>
        <end position="167"/>
    </location>
</feature>
<reference evidence="2 3" key="1">
    <citation type="submission" date="2015-08" db="EMBL/GenBank/DDBJ databases">
        <title>Genome sequence of Streptococcus phocae subsp. phocae ATCC 51973T isolated from liver specimen obtained from seal.</title>
        <authorList>
            <person name="Avendano-Herrera R."/>
        </authorList>
    </citation>
    <scope>NUCLEOTIDE SEQUENCE [LARGE SCALE GENOMIC DNA]</scope>
    <source>
        <strain evidence="2 3">ATCC 51973</strain>
    </source>
</reference>
<accession>A0A0P6SKI8</accession>
<evidence type="ECO:0008006" key="4">
    <source>
        <dbReference type="Google" id="ProtNLM"/>
    </source>
</evidence>
<dbReference type="RefSeq" id="WP_054278283.1">
    <property type="nucleotide sequence ID" value="NZ_LHQM01000007.1"/>
</dbReference>
<dbReference type="Pfam" id="PF12822">
    <property type="entry name" value="ECF_trnsprt"/>
    <property type="match status" value="1"/>
</dbReference>
<dbReference type="InterPro" id="IPR024529">
    <property type="entry name" value="ECF_trnsprt_substrate-spec"/>
</dbReference>
<dbReference type="EMBL" id="LHQM01000007">
    <property type="protein sequence ID" value="KPJ22922.1"/>
    <property type="molecule type" value="Genomic_DNA"/>
</dbReference>
<evidence type="ECO:0000256" key="1">
    <source>
        <dbReference type="SAM" id="Phobius"/>
    </source>
</evidence>
<dbReference type="PATRIC" id="fig|119224.3.peg.1588"/>
<dbReference type="STRING" id="119224.AKK44_01975"/>
<protein>
    <recommendedName>
        <fullName evidence="4">Folate transporter</fullName>
    </recommendedName>
</protein>
<proteinExistence type="predicted"/>
<dbReference type="AlphaFoldDB" id="A0A0P6SKI8"/>
<keyword evidence="1" id="KW-0812">Transmembrane</keyword>
<gene>
    <name evidence="2" type="ORF">AKK44_01975</name>
</gene>
<sequence>MNRLFKTNIAYIPPLEAKTLSLSALLLAMDVVLYKLAFGPPYFQVSFGFLSMALMGYLYGPIWAGFLEILSSAINSTLFGTGNFHPIFLITAFLGGAINGLFLYHSQVRLRNVFFAQFLILLVVSLIMNSWFISIVYKADFFAVFWGRSLRNAFLLPIHTYLGHAFLKTLENRRIFHNL</sequence>
<evidence type="ECO:0000313" key="3">
    <source>
        <dbReference type="Proteomes" id="UP000049578"/>
    </source>
</evidence>
<dbReference type="Gene3D" id="1.10.1760.20">
    <property type="match status" value="1"/>
</dbReference>
<dbReference type="GO" id="GO:0022857">
    <property type="term" value="F:transmembrane transporter activity"/>
    <property type="evidence" value="ECO:0007669"/>
    <property type="project" value="InterPro"/>
</dbReference>
<dbReference type="Proteomes" id="UP000049578">
    <property type="component" value="Unassembled WGS sequence"/>
</dbReference>
<keyword evidence="1" id="KW-1133">Transmembrane helix</keyword>
<feature type="transmembrane region" description="Helical" evidence="1">
    <location>
        <begin position="84"/>
        <end position="104"/>
    </location>
</feature>
<dbReference type="InterPro" id="IPR030949">
    <property type="entry name" value="ECF_S_folate_fam"/>
</dbReference>
<feature type="transmembrane region" description="Helical" evidence="1">
    <location>
        <begin position="45"/>
        <end position="64"/>
    </location>
</feature>
<evidence type="ECO:0000313" key="2">
    <source>
        <dbReference type="EMBL" id="KPJ22922.1"/>
    </source>
</evidence>
<comment type="caution">
    <text evidence="2">The sequence shown here is derived from an EMBL/GenBank/DDBJ whole genome shotgun (WGS) entry which is preliminary data.</text>
</comment>
<dbReference type="NCBIfam" id="TIGR04518">
    <property type="entry name" value="ECF_S_folT_fam"/>
    <property type="match status" value="1"/>
</dbReference>